<proteinExistence type="predicted"/>
<keyword evidence="3" id="KW-0732">Signal</keyword>
<evidence type="ECO:0000256" key="1">
    <source>
        <dbReference type="ARBA" id="ARBA00022734"/>
    </source>
</evidence>
<keyword evidence="2" id="KW-0677">Repeat</keyword>
<keyword evidence="6" id="KW-1185">Reference proteome</keyword>
<dbReference type="Ensembl" id="ENSNMLT00000048651.1">
    <property type="protein sequence ID" value="ENSNMLP00000043823.1"/>
    <property type="gene ID" value="ENSNMLG00000026563.1"/>
</dbReference>
<evidence type="ECO:0000313" key="5">
    <source>
        <dbReference type="Ensembl" id="ENSNMLP00000043823.1"/>
    </source>
</evidence>
<dbReference type="Pfam" id="PF02140">
    <property type="entry name" value="SUEL_Lectin"/>
    <property type="match status" value="1"/>
</dbReference>
<evidence type="ECO:0000259" key="4">
    <source>
        <dbReference type="PROSITE" id="PS50228"/>
    </source>
</evidence>
<dbReference type="PROSITE" id="PS50228">
    <property type="entry name" value="SUEL_LECTIN"/>
    <property type="match status" value="1"/>
</dbReference>
<sequence>LNILLRHFTLSFLHLARASREGPAEMNYLNLVSLTDHGKVIRILAADYGRHDHTTCSAGHPKCQLRNVYLFHTFCILLAVSFRCNGRHTCIVRVSNSAFGDPCYGTNKYLQLSFFCIRESCNT</sequence>
<reference evidence="5" key="2">
    <citation type="submission" date="2025-09" db="UniProtKB">
        <authorList>
            <consortium name="Ensembl"/>
        </authorList>
    </citation>
    <scope>IDENTIFICATION</scope>
</reference>
<dbReference type="InterPro" id="IPR000922">
    <property type="entry name" value="Lectin_gal-bd_dom"/>
</dbReference>
<feature type="domain" description="SUEL-type lectin" evidence="4">
    <location>
        <begin position="36"/>
        <end position="117"/>
    </location>
</feature>
<reference evidence="5" key="1">
    <citation type="submission" date="2025-08" db="UniProtKB">
        <authorList>
            <consortium name="Ensembl"/>
        </authorList>
    </citation>
    <scope>IDENTIFICATION</scope>
</reference>
<evidence type="ECO:0000256" key="2">
    <source>
        <dbReference type="ARBA" id="ARBA00022737"/>
    </source>
</evidence>
<protein>
    <recommendedName>
        <fullName evidence="4">SUEL-type lectin domain-containing protein</fullName>
    </recommendedName>
</protein>
<dbReference type="InterPro" id="IPR043159">
    <property type="entry name" value="Lectin_gal-bd_sf"/>
</dbReference>
<dbReference type="Gene3D" id="2.60.120.740">
    <property type="match status" value="1"/>
</dbReference>
<evidence type="ECO:0000256" key="3">
    <source>
        <dbReference type="SAM" id="SignalP"/>
    </source>
</evidence>
<dbReference type="PANTHER" id="PTHR46780">
    <property type="entry name" value="PROTEIN EVA-1"/>
    <property type="match status" value="1"/>
</dbReference>
<dbReference type="Proteomes" id="UP000694523">
    <property type="component" value="Unplaced"/>
</dbReference>
<dbReference type="AlphaFoldDB" id="A0A8C6V089"/>
<keyword evidence="1" id="KW-0430">Lectin</keyword>
<accession>A0A8C6V089</accession>
<evidence type="ECO:0000313" key="6">
    <source>
        <dbReference type="Proteomes" id="UP000694523"/>
    </source>
</evidence>
<organism evidence="5 6">
    <name type="scientific">Neogobius melanostomus</name>
    <name type="common">round goby</name>
    <dbReference type="NCBI Taxonomy" id="47308"/>
    <lineage>
        <taxon>Eukaryota</taxon>
        <taxon>Metazoa</taxon>
        <taxon>Chordata</taxon>
        <taxon>Craniata</taxon>
        <taxon>Vertebrata</taxon>
        <taxon>Euteleostomi</taxon>
        <taxon>Actinopterygii</taxon>
        <taxon>Neopterygii</taxon>
        <taxon>Teleostei</taxon>
        <taxon>Neoteleostei</taxon>
        <taxon>Acanthomorphata</taxon>
        <taxon>Gobiaria</taxon>
        <taxon>Gobiiformes</taxon>
        <taxon>Gobioidei</taxon>
        <taxon>Gobiidae</taxon>
        <taxon>Benthophilinae</taxon>
        <taxon>Neogobiini</taxon>
        <taxon>Neogobius</taxon>
    </lineage>
</organism>
<name>A0A8C6V089_9GOBI</name>
<dbReference type="GO" id="GO:0030246">
    <property type="term" value="F:carbohydrate binding"/>
    <property type="evidence" value="ECO:0007669"/>
    <property type="project" value="UniProtKB-KW"/>
</dbReference>
<feature type="chain" id="PRO_5034634212" description="SUEL-type lectin domain-containing protein" evidence="3">
    <location>
        <begin position="19"/>
        <end position="123"/>
    </location>
</feature>
<feature type="signal peptide" evidence="3">
    <location>
        <begin position="1"/>
        <end position="18"/>
    </location>
</feature>